<dbReference type="InterPro" id="IPR027973">
    <property type="entry name" value="FSAF1-like"/>
</dbReference>
<dbReference type="GO" id="GO:0005730">
    <property type="term" value="C:nucleolus"/>
    <property type="evidence" value="ECO:0007669"/>
    <property type="project" value="TreeGrafter"/>
</dbReference>
<sequence length="171" mass="19454">MGKSGKKRKPVVVVSTPASAFPDFSKFNAPGDDEGGNRRRRDNFNSYNKNDEKKGVEMVFADAIREVHKLGSTQFTGKQKRNYEAEEYKLLTGREKKKHKVPVKIVRGIKHAAVKREKKLAQSNKDAGIITAVRKDKVIKNYSEKNRWAKRVHGPAPDIGFMTKGKFRVKR</sequence>
<dbReference type="AlphaFoldDB" id="A0A7S3QJX3"/>
<dbReference type="InterPro" id="IPR053030">
    <property type="entry name" value="Ribosomal_biogenesis_FAF1-like"/>
</dbReference>
<dbReference type="Pfam" id="PF15375">
    <property type="entry name" value="FSAF1"/>
    <property type="match status" value="1"/>
</dbReference>
<organism evidence="2">
    <name type="scientific">Chaetoceros debilis</name>
    <dbReference type="NCBI Taxonomy" id="122233"/>
    <lineage>
        <taxon>Eukaryota</taxon>
        <taxon>Sar</taxon>
        <taxon>Stramenopiles</taxon>
        <taxon>Ochrophyta</taxon>
        <taxon>Bacillariophyta</taxon>
        <taxon>Coscinodiscophyceae</taxon>
        <taxon>Chaetocerotophycidae</taxon>
        <taxon>Chaetocerotales</taxon>
        <taxon>Chaetocerotaceae</taxon>
        <taxon>Chaetoceros</taxon>
    </lineage>
</organism>
<reference evidence="2" key="1">
    <citation type="submission" date="2021-01" db="EMBL/GenBank/DDBJ databases">
        <authorList>
            <person name="Corre E."/>
            <person name="Pelletier E."/>
            <person name="Niang G."/>
            <person name="Scheremetjew M."/>
            <person name="Finn R."/>
            <person name="Kale V."/>
            <person name="Holt S."/>
            <person name="Cochrane G."/>
            <person name="Meng A."/>
            <person name="Brown T."/>
            <person name="Cohen L."/>
        </authorList>
    </citation>
    <scope>NUCLEOTIDE SEQUENCE</scope>
    <source>
        <strain evidence="2">MM31A-1</strain>
    </source>
</reference>
<dbReference type="PANTHER" id="PTHR28096">
    <property type="entry name" value="PROTEIN FAF1"/>
    <property type="match status" value="1"/>
</dbReference>
<dbReference type="GO" id="GO:0000462">
    <property type="term" value="P:maturation of SSU-rRNA from tricistronic rRNA transcript (SSU-rRNA, 5.8S rRNA, LSU-rRNA)"/>
    <property type="evidence" value="ECO:0007669"/>
    <property type="project" value="TreeGrafter"/>
</dbReference>
<evidence type="ECO:0000313" key="2">
    <source>
        <dbReference type="EMBL" id="CAE0479126.1"/>
    </source>
</evidence>
<dbReference type="EMBL" id="HBIO01031289">
    <property type="protein sequence ID" value="CAE0479126.1"/>
    <property type="molecule type" value="Transcribed_RNA"/>
</dbReference>
<proteinExistence type="predicted"/>
<dbReference type="PANTHER" id="PTHR28096:SF1">
    <property type="entry name" value="PROTEIN FAF1"/>
    <property type="match status" value="1"/>
</dbReference>
<protein>
    <submittedName>
        <fullName evidence="2">Uncharacterized protein</fullName>
    </submittedName>
</protein>
<gene>
    <name evidence="2" type="ORF">CDEB00056_LOCUS23980</name>
</gene>
<feature type="region of interest" description="Disordered" evidence="1">
    <location>
        <begin position="21"/>
        <end position="50"/>
    </location>
</feature>
<accession>A0A7S3QJX3</accession>
<evidence type="ECO:0000256" key="1">
    <source>
        <dbReference type="SAM" id="MobiDB-lite"/>
    </source>
</evidence>
<name>A0A7S3QJX3_9STRA</name>